<reference evidence="2" key="1">
    <citation type="submission" date="2020-10" db="EMBL/GenBank/DDBJ databases">
        <authorList>
            <person name="Gilroy R."/>
        </authorList>
    </citation>
    <scope>NUCLEOTIDE SEQUENCE</scope>
    <source>
        <strain evidence="2">ChiSjej4B22-9803</strain>
    </source>
</reference>
<protein>
    <recommendedName>
        <fullName evidence="1">DUF6472 domain-containing protein</fullName>
    </recommendedName>
</protein>
<comment type="caution">
    <text evidence="2">The sequence shown here is derived from an EMBL/GenBank/DDBJ whole genome shotgun (WGS) entry which is preliminary data.</text>
</comment>
<name>A0A9D1LW86_9FIRM</name>
<dbReference type="Proteomes" id="UP000824111">
    <property type="component" value="Unassembled WGS sequence"/>
</dbReference>
<reference evidence="2" key="2">
    <citation type="journal article" date="2021" name="PeerJ">
        <title>Extensive microbial diversity within the chicken gut microbiome revealed by metagenomics and culture.</title>
        <authorList>
            <person name="Gilroy R."/>
            <person name="Ravi A."/>
            <person name="Getino M."/>
            <person name="Pursley I."/>
            <person name="Horton D.L."/>
            <person name="Alikhan N.F."/>
            <person name="Baker D."/>
            <person name="Gharbi K."/>
            <person name="Hall N."/>
            <person name="Watson M."/>
            <person name="Adriaenssens E.M."/>
            <person name="Foster-Nyarko E."/>
            <person name="Jarju S."/>
            <person name="Secka A."/>
            <person name="Antonio M."/>
            <person name="Oren A."/>
            <person name="Chaudhuri R.R."/>
            <person name="La Ragione R."/>
            <person name="Hildebrand F."/>
            <person name="Pallen M.J."/>
        </authorList>
    </citation>
    <scope>NUCLEOTIDE SEQUENCE</scope>
    <source>
        <strain evidence="2">ChiSjej4B22-9803</strain>
    </source>
</reference>
<feature type="domain" description="DUF6472" evidence="1">
    <location>
        <begin position="4"/>
        <end position="59"/>
    </location>
</feature>
<gene>
    <name evidence="2" type="ORF">IAB04_07080</name>
</gene>
<evidence type="ECO:0000313" key="2">
    <source>
        <dbReference type="EMBL" id="HIU49112.1"/>
    </source>
</evidence>
<dbReference type="EMBL" id="DVND01000180">
    <property type="protein sequence ID" value="HIU49112.1"/>
    <property type="molecule type" value="Genomic_DNA"/>
</dbReference>
<organism evidence="2 3">
    <name type="scientific">Candidatus Avimonoglobus intestinipullorum</name>
    <dbReference type="NCBI Taxonomy" id="2840699"/>
    <lineage>
        <taxon>Bacteria</taxon>
        <taxon>Bacillati</taxon>
        <taxon>Bacillota</taxon>
        <taxon>Clostridia</taxon>
        <taxon>Eubacteriales</taxon>
        <taxon>Candidatus Avimonoglobus</taxon>
    </lineage>
</organism>
<dbReference type="Pfam" id="PF20076">
    <property type="entry name" value="DUF6472"/>
    <property type="match status" value="1"/>
</dbReference>
<evidence type="ECO:0000313" key="3">
    <source>
        <dbReference type="Proteomes" id="UP000824111"/>
    </source>
</evidence>
<dbReference type="InterPro" id="IPR045525">
    <property type="entry name" value="DUF6472"/>
</dbReference>
<proteinExistence type="predicted"/>
<evidence type="ECO:0000259" key="1">
    <source>
        <dbReference type="Pfam" id="PF20076"/>
    </source>
</evidence>
<sequence>MKQTACEACANYQYDAAAACYYCDIDLDEDEMGRFLSGHTSACPYYQTADDYKIVKKQI</sequence>
<dbReference type="AlphaFoldDB" id="A0A9D1LW86"/>
<accession>A0A9D1LW86</accession>